<dbReference type="Pfam" id="PF07940">
    <property type="entry name" value="Hepar_II_III_C"/>
    <property type="match status" value="1"/>
</dbReference>
<dbReference type="Pfam" id="PF16332">
    <property type="entry name" value="DUF4962"/>
    <property type="match status" value="1"/>
</dbReference>
<dbReference type="AlphaFoldDB" id="A0A840MQ55"/>
<proteinExistence type="predicted"/>
<feature type="domain" description="Heparinase II N-terminal" evidence="4">
    <location>
        <begin position="98"/>
        <end position="451"/>
    </location>
</feature>
<dbReference type="GO" id="GO:0030313">
    <property type="term" value="C:cell envelope"/>
    <property type="evidence" value="ECO:0007669"/>
    <property type="project" value="UniProtKB-SubCell"/>
</dbReference>
<dbReference type="PANTHER" id="PTHR38045">
    <property type="entry name" value="CHROMOSOME 1, WHOLE GENOME SHOTGUN SEQUENCE"/>
    <property type="match status" value="1"/>
</dbReference>
<protein>
    <recommendedName>
        <fullName evidence="7">Heparinase II N-terminal domain-containing protein</fullName>
    </recommendedName>
</protein>
<sequence length="773" mass="85487">MMISIRFPLVKTALLGLVALPVAFAADFSPSVTTSWIKPNRAPSTDWLGRAGVLDMPIIPADGALVKQNPVYLSWPAAPGAAGYNLVVQPLSGAEQAHDAAYNWFPLPKELARGTYQWRIRAKKANGQFDVWSDWRTFTVTGGGGNADVSNIDGVYNQLKASPHPRTFPKGAELTAIKNALTGIRKDAYNKLKARTKVFAARAQVDEVKSVAASADMSQRDAAVEMLAIMRDLKPELDHIMEQALIWRIDRNEAALNDAKARALKLASWDPDGPSAYEPSHHMPRNILWSLAIAYDWLYDGLTTDERAKLRDVISKRLTQIELSLMGSSKRMMVRPFDSHGWLGLNAMAAIVSIIGGEVPNSEALFKLYVPWAMAVMSPWGGEDGGFSQGTGYGSWHFDPNLHYWDAIRRATGIDPYQKVWLKNTGNFLLYFAPPGSPSGGFGEGADAVPDASFIVPYTMRVPSQLYRWHGANQKSTDPSSLLQLLAPVDTGDVTFPKGIPDAAVFPSIGWAAVHSSLSDPKRFSLYFKSSAFGSFNHSHADQNSFIINYEGKKMALDSGFYDWYGSPHHSKWYQQTLAHNAITFDGGKGQLTGQMDARGEITRFSHMTGYTVMTGDATRAYGGALLLAQRSMTYLKPGFVLVYDALSSDTPRQWEWNLHTMKTMEVISPKQIKVAEGSTVMCVDQLSDDELTFSQTDRFTVDPDPSKRFWSNQWHGRFSSKEKSKKSQILMLLRMGCAEAADMTVNRLDEGYVVNIAGKRIAMQPGRPVDVK</sequence>
<dbReference type="RefSeq" id="WP_184040657.1">
    <property type="nucleotide sequence ID" value="NZ_JACHHY010000018.1"/>
</dbReference>
<comment type="subcellular location">
    <subcellularLocation>
        <location evidence="1">Cell envelope</location>
    </subcellularLocation>
</comment>
<dbReference type="GO" id="GO:0016829">
    <property type="term" value="F:lyase activity"/>
    <property type="evidence" value="ECO:0007669"/>
    <property type="project" value="InterPro"/>
</dbReference>
<comment type="caution">
    <text evidence="5">The sequence shown here is derived from an EMBL/GenBank/DDBJ whole genome shotgun (WGS) entry which is preliminary data.</text>
</comment>
<feature type="signal peptide" evidence="2">
    <location>
        <begin position="1"/>
        <end position="25"/>
    </location>
</feature>
<name>A0A840MQ55_9PROT</name>
<dbReference type="InterPro" id="IPR012480">
    <property type="entry name" value="Hepar_II_III_C"/>
</dbReference>
<reference evidence="5 6" key="1">
    <citation type="submission" date="2020-08" db="EMBL/GenBank/DDBJ databases">
        <title>Genomic Encyclopedia of Type Strains, Phase IV (KMG-IV): sequencing the most valuable type-strain genomes for metagenomic binning, comparative biology and taxonomic classification.</title>
        <authorList>
            <person name="Goeker M."/>
        </authorList>
    </citation>
    <scope>NUCLEOTIDE SEQUENCE [LARGE SCALE GENOMIC DNA]</scope>
    <source>
        <strain evidence="5 6">DSM 27165</strain>
    </source>
</reference>
<evidence type="ECO:0000259" key="4">
    <source>
        <dbReference type="Pfam" id="PF16332"/>
    </source>
</evidence>
<dbReference type="SUPFAM" id="SSF48230">
    <property type="entry name" value="Chondroitin AC/alginate lyase"/>
    <property type="match status" value="1"/>
</dbReference>
<evidence type="ECO:0000256" key="1">
    <source>
        <dbReference type="ARBA" id="ARBA00004196"/>
    </source>
</evidence>
<dbReference type="InterPro" id="IPR013783">
    <property type="entry name" value="Ig-like_fold"/>
</dbReference>
<dbReference type="InterPro" id="IPR008929">
    <property type="entry name" value="Chondroitin_lyas"/>
</dbReference>
<dbReference type="EMBL" id="JACHHY010000018">
    <property type="protein sequence ID" value="MBB5019575.1"/>
    <property type="molecule type" value="Genomic_DNA"/>
</dbReference>
<evidence type="ECO:0008006" key="7">
    <source>
        <dbReference type="Google" id="ProtNLM"/>
    </source>
</evidence>
<feature type="domain" description="Heparinase II/III-like C-terminal" evidence="3">
    <location>
        <begin position="502"/>
        <end position="709"/>
    </location>
</feature>
<accession>A0A840MQ55</accession>
<evidence type="ECO:0000313" key="6">
    <source>
        <dbReference type="Proteomes" id="UP000575898"/>
    </source>
</evidence>
<dbReference type="InterPro" id="IPR032518">
    <property type="entry name" value="HepII_N"/>
</dbReference>
<evidence type="ECO:0000256" key="2">
    <source>
        <dbReference type="SAM" id="SignalP"/>
    </source>
</evidence>
<dbReference type="Gene3D" id="2.70.98.70">
    <property type="match status" value="1"/>
</dbReference>
<keyword evidence="2" id="KW-0732">Signal</keyword>
<dbReference type="Proteomes" id="UP000575898">
    <property type="component" value="Unassembled WGS sequence"/>
</dbReference>
<organism evidence="5 6">
    <name type="scientific">Chitinivorax tropicus</name>
    <dbReference type="NCBI Taxonomy" id="714531"/>
    <lineage>
        <taxon>Bacteria</taxon>
        <taxon>Pseudomonadati</taxon>
        <taxon>Pseudomonadota</taxon>
        <taxon>Betaproteobacteria</taxon>
        <taxon>Chitinivorax</taxon>
    </lineage>
</organism>
<dbReference type="Gene3D" id="1.50.10.100">
    <property type="entry name" value="Chondroitin AC/alginate lyase"/>
    <property type="match status" value="1"/>
</dbReference>
<evidence type="ECO:0000259" key="3">
    <source>
        <dbReference type="Pfam" id="PF07940"/>
    </source>
</evidence>
<dbReference type="Gene3D" id="2.60.40.10">
    <property type="entry name" value="Immunoglobulins"/>
    <property type="match status" value="1"/>
</dbReference>
<gene>
    <name evidence="5" type="ORF">HNQ59_002877</name>
</gene>
<evidence type="ECO:0000313" key="5">
    <source>
        <dbReference type="EMBL" id="MBB5019575.1"/>
    </source>
</evidence>
<feature type="chain" id="PRO_5032947945" description="Heparinase II N-terminal domain-containing protein" evidence="2">
    <location>
        <begin position="26"/>
        <end position="773"/>
    </location>
</feature>
<keyword evidence="6" id="KW-1185">Reference proteome</keyword>
<dbReference type="PANTHER" id="PTHR38045:SF1">
    <property type="entry name" value="HEPARINASE II_III-LIKE PROTEIN"/>
    <property type="match status" value="1"/>
</dbReference>